<evidence type="ECO:0000313" key="4">
    <source>
        <dbReference type="EMBL" id="EWM29210.1"/>
    </source>
</evidence>
<evidence type="ECO:0000256" key="2">
    <source>
        <dbReference type="SAM" id="MobiDB-lite"/>
    </source>
</evidence>
<dbReference type="Proteomes" id="UP000019335">
    <property type="component" value="Chromosome 3"/>
</dbReference>
<dbReference type="InterPro" id="IPR002498">
    <property type="entry name" value="PInositol-4-P-4/5-kinase_core"/>
</dbReference>
<gene>
    <name evidence="4" type="ORF">Naga_100007g20</name>
</gene>
<dbReference type="PANTHER" id="PTHR23086">
    <property type="entry name" value="PHOSPHATIDYLINOSITOL-4-PHOSPHATE 5-KINASE"/>
    <property type="match status" value="1"/>
</dbReference>
<dbReference type="InterPro" id="IPR027484">
    <property type="entry name" value="PInositol-4-P-5-kinase_N"/>
</dbReference>
<keyword evidence="1 4" id="KW-0418">Kinase</keyword>
<keyword evidence="5" id="KW-1185">Reference proteome</keyword>
<dbReference type="PANTHER" id="PTHR23086:SF8">
    <property type="entry name" value="PHOSPHATIDYLINOSITOL 5-PHOSPHATE 4-KINASE, ISOFORM A"/>
    <property type="match status" value="1"/>
</dbReference>
<keyword evidence="1" id="KW-0067">ATP-binding</keyword>
<dbReference type="CDD" id="cd00139">
    <property type="entry name" value="PIPKc"/>
    <property type="match status" value="1"/>
</dbReference>
<dbReference type="SUPFAM" id="SSF56104">
    <property type="entry name" value="SAICAR synthase-like"/>
    <property type="match status" value="1"/>
</dbReference>
<dbReference type="PROSITE" id="PS51455">
    <property type="entry name" value="PIPK"/>
    <property type="match status" value="1"/>
</dbReference>
<dbReference type="OrthoDB" id="2129491at2759"/>
<dbReference type="GO" id="GO:0005524">
    <property type="term" value="F:ATP binding"/>
    <property type="evidence" value="ECO:0007669"/>
    <property type="project" value="UniProtKB-UniRule"/>
</dbReference>
<protein>
    <submittedName>
        <fullName evidence="4">Phosphatidylinositol-4-phosphate 5-kinase its3</fullName>
    </submittedName>
</protein>
<dbReference type="SMART" id="SM00330">
    <property type="entry name" value="PIPKc"/>
    <property type="match status" value="1"/>
</dbReference>
<proteinExistence type="predicted"/>
<evidence type="ECO:0000313" key="5">
    <source>
        <dbReference type="Proteomes" id="UP000019335"/>
    </source>
</evidence>
<dbReference type="Pfam" id="PF01504">
    <property type="entry name" value="PIP5K"/>
    <property type="match status" value="1"/>
</dbReference>
<dbReference type="InterPro" id="IPR023610">
    <property type="entry name" value="PInositol-4/5-P-5/4-kinase"/>
</dbReference>
<comment type="caution">
    <text evidence="4">The sequence shown here is derived from an EMBL/GenBank/DDBJ whole genome shotgun (WGS) entry which is preliminary data.</text>
</comment>
<dbReference type="Gene3D" id="3.30.810.10">
    <property type="entry name" value="2-Layer Sandwich"/>
    <property type="match status" value="1"/>
</dbReference>
<evidence type="ECO:0000256" key="1">
    <source>
        <dbReference type="PROSITE-ProRule" id="PRU00781"/>
    </source>
</evidence>
<name>W7TQ15_9STRA</name>
<feature type="compositionally biased region" description="Basic and acidic residues" evidence="2">
    <location>
        <begin position="497"/>
        <end position="508"/>
    </location>
</feature>
<reference evidence="4 5" key="1">
    <citation type="journal article" date="2014" name="Mol. Plant">
        <title>Chromosome Scale Genome Assembly and Transcriptome Profiling of Nannochloropsis gaditana in Nitrogen Depletion.</title>
        <authorList>
            <person name="Corteggiani Carpinelli E."/>
            <person name="Telatin A."/>
            <person name="Vitulo N."/>
            <person name="Forcato C."/>
            <person name="D'Angelo M."/>
            <person name="Schiavon R."/>
            <person name="Vezzi A."/>
            <person name="Giacometti G.M."/>
            <person name="Morosinotto T."/>
            <person name="Valle G."/>
        </authorList>
    </citation>
    <scope>NUCLEOTIDE SEQUENCE [LARGE SCALE GENOMIC DNA]</scope>
    <source>
        <strain evidence="4 5">B-31</strain>
    </source>
</reference>
<accession>W7TQ15</accession>
<dbReference type="AlphaFoldDB" id="W7TQ15"/>
<organism evidence="4 5">
    <name type="scientific">Nannochloropsis gaditana</name>
    <dbReference type="NCBI Taxonomy" id="72520"/>
    <lineage>
        <taxon>Eukaryota</taxon>
        <taxon>Sar</taxon>
        <taxon>Stramenopiles</taxon>
        <taxon>Ochrophyta</taxon>
        <taxon>Eustigmatophyceae</taxon>
        <taxon>Eustigmatales</taxon>
        <taxon>Monodopsidaceae</taxon>
        <taxon>Nannochloropsis</taxon>
    </lineage>
</organism>
<dbReference type="InterPro" id="IPR027483">
    <property type="entry name" value="PInositol-4-P-4/5-kinase_C_sf"/>
</dbReference>
<evidence type="ECO:0000259" key="3">
    <source>
        <dbReference type="PROSITE" id="PS51455"/>
    </source>
</evidence>
<dbReference type="GO" id="GO:0005886">
    <property type="term" value="C:plasma membrane"/>
    <property type="evidence" value="ECO:0007669"/>
    <property type="project" value="TreeGrafter"/>
</dbReference>
<keyword evidence="1" id="KW-0808">Transferase</keyword>
<dbReference type="Gene3D" id="3.30.800.10">
    <property type="entry name" value="Phosphatidylinositol Phosphate Kinase II Beta"/>
    <property type="match status" value="1"/>
</dbReference>
<feature type="region of interest" description="Disordered" evidence="2">
    <location>
        <begin position="482"/>
        <end position="515"/>
    </location>
</feature>
<dbReference type="GO" id="GO:0046854">
    <property type="term" value="P:phosphatidylinositol phosphate biosynthetic process"/>
    <property type="evidence" value="ECO:0007669"/>
    <property type="project" value="TreeGrafter"/>
</dbReference>
<dbReference type="GO" id="GO:0016308">
    <property type="term" value="F:1-phosphatidylinositol-4-phosphate 5-kinase activity"/>
    <property type="evidence" value="ECO:0007669"/>
    <property type="project" value="TreeGrafter"/>
</dbReference>
<dbReference type="EMBL" id="AZIL01000177">
    <property type="protein sequence ID" value="EWM29210.1"/>
    <property type="molecule type" value="Genomic_DNA"/>
</dbReference>
<sequence>MGPDVSLGCRATCQNAKNLSCSHCVSATIAQEAVKALTTMDVQNLDLQLDSRTEALHLKIENHKRSTLKQTAVPSQAFIHEQPTGASVGSMLREGAPCAEVKEESLKDVGVEGGDEKGDSQYLVKGRTQGLRLAECEIIPSGGEAQSGNEKPGVASFETQIEIGKLAKVDNHVSGNSTRKDLALERALSHSMTVALHHKSTDSPATKHHQSAFTHVHATDVTLDGIAFSFQEFAPTIFFSIRGHFGVDHDAYVHSMSELRTGHTGEGKSGMLFFSSADGRLIVKTVTGDETKLLDRDLKSYYDYMVVNGATSLLPRFMGLYLLKLPDKPLVRMLVMNNVLKLPRATKLTSSIELSEIYDLKGSLHMRLVGAEEQALGEVTVLKDLNFCSRHAGTDHHGHSFPGIEGPCRRVYLGPIRKIELLANLQSDVEWLKQHNIMDYSLLLAVGFEVSPDGGLIAPPVKPADPVGTLAVVEDPCVGAGHPQMAASQEVPGGQQGERRSRGTDGGRWESAWSTDMGGVRGMNGDFTPRAEIYYMGLIDVLQEYNAKKRAEHALKSITADSSKISSVDPSFYAERFLDWLQTHVG</sequence>
<keyword evidence="1" id="KW-0547">Nucleotide-binding</keyword>
<feature type="domain" description="PIPK" evidence="3">
    <location>
        <begin position="168"/>
        <end position="585"/>
    </location>
</feature>